<dbReference type="GO" id="GO:0016757">
    <property type="term" value="F:glycosyltransferase activity"/>
    <property type="evidence" value="ECO:0007669"/>
    <property type="project" value="InterPro"/>
</dbReference>
<feature type="domain" description="Glycosyltransferase subfamily 4-like N-terminal" evidence="3">
    <location>
        <begin position="16"/>
        <end position="180"/>
    </location>
</feature>
<dbReference type="AlphaFoldDB" id="A0A1J4TAX5"/>
<evidence type="ECO:0008006" key="6">
    <source>
        <dbReference type="Google" id="ProtNLM"/>
    </source>
</evidence>
<sequence length="382" mass="44325">MKIGIDIRTLMDRRYSGVSEYAFNLVKEILKQDKNNKYKLFYNSAGDIASRMPDFNYDNCAIIKGRYPNKLLNYWLFKFFKRPKIDRLLGVDLFFMPHINFIALSKESKFILTIHDLSFLRFKDFFSWRKNFWHKMLNLKNLINRADKIITVSESSKSDILDLFKTSPEKIKVIHSGIEDNFRMIDKNDESIIKIRKKYNLPEKFILFLGTIEPRKNISSLIQAYGQLHAHGRYAEYKLVIAGAKGWKNRNIFKAWSESSFVDDIKFIGYVAREDKIYIYNLAKVFVYPSFYEGFGFPPLEAMACGTPVIASYASSLPEILGRAALLIDPYNTADIAEAIDNVIADKELRNDLVVGGLARAKEYKWGKTAGEYIKLFNAIKY</sequence>
<proteinExistence type="predicted"/>
<dbReference type="Pfam" id="PF00534">
    <property type="entry name" value="Glycos_transf_1"/>
    <property type="match status" value="1"/>
</dbReference>
<dbReference type="Proteomes" id="UP000183192">
    <property type="component" value="Unassembled WGS sequence"/>
</dbReference>
<dbReference type="SUPFAM" id="SSF53756">
    <property type="entry name" value="UDP-Glycosyltransferase/glycogen phosphorylase"/>
    <property type="match status" value="1"/>
</dbReference>
<evidence type="ECO:0000259" key="3">
    <source>
        <dbReference type="Pfam" id="PF13439"/>
    </source>
</evidence>
<dbReference type="EMBL" id="MNUU01000027">
    <property type="protein sequence ID" value="OIO07973.1"/>
    <property type="molecule type" value="Genomic_DNA"/>
</dbReference>
<dbReference type="Gene3D" id="3.40.50.2000">
    <property type="entry name" value="Glycogen Phosphorylase B"/>
    <property type="match status" value="2"/>
</dbReference>
<dbReference type="CDD" id="cd03809">
    <property type="entry name" value="GT4_MtfB-like"/>
    <property type="match status" value="1"/>
</dbReference>
<comment type="caution">
    <text evidence="4">The sequence shown here is derived from an EMBL/GenBank/DDBJ whole genome shotgun (WGS) entry which is preliminary data.</text>
</comment>
<evidence type="ECO:0000313" key="5">
    <source>
        <dbReference type="Proteomes" id="UP000183192"/>
    </source>
</evidence>
<evidence type="ECO:0000259" key="2">
    <source>
        <dbReference type="Pfam" id="PF00534"/>
    </source>
</evidence>
<accession>A0A1J4TAX5</accession>
<reference evidence="4 5" key="1">
    <citation type="journal article" date="2016" name="Environ. Microbiol.">
        <title>Genomic resolution of a cold subsurface aquifer community provides metabolic insights for novel microbes adapted to high CO concentrations.</title>
        <authorList>
            <person name="Probst A.J."/>
            <person name="Castelle C.J."/>
            <person name="Singh A."/>
            <person name="Brown C.T."/>
            <person name="Anantharaman K."/>
            <person name="Sharon I."/>
            <person name="Hug L.A."/>
            <person name="Burstein D."/>
            <person name="Emerson J.B."/>
            <person name="Thomas B.C."/>
            <person name="Banfield J.F."/>
        </authorList>
    </citation>
    <scope>NUCLEOTIDE SEQUENCE [LARGE SCALE GENOMIC DNA]</scope>
    <source>
        <strain evidence="4">CG1_02_37_44</strain>
    </source>
</reference>
<evidence type="ECO:0000313" key="4">
    <source>
        <dbReference type="EMBL" id="OIO07973.1"/>
    </source>
</evidence>
<keyword evidence="1" id="KW-0808">Transferase</keyword>
<name>A0A1J4TAX5_9BACT</name>
<evidence type="ECO:0000256" key="1">
    <source>
        <dbReference type="ARBA" id="ARBA00022679"/>
    </source>
</evidence>
<organism evidence="4 5">
    <name type="scientific">Candidatus Falkowbacteria bacterium CG1_02_37_44</name>
    <dbReference type="NCBI Taxonomy" id="1805146"/>
    <lineage>
        <taxon>Bacteria</taxon>
        <taxon>Candidatus Falkowiibacteriota</taxon>
    </lineage>
</organism>
<dbReference type="Pfam" id="PF13439">
    <property type="entry name" value="Glyco_transf_4"/>
    <property type="match status" value="1"/>
</dbReference>
<dbReference type="PANTHER" id="PTHR46401:SF2">
    <property type="entry name" value="GLYCOSYLTRANSFERASE WBBK-RELATED"/>
    <property type="match status" value="1"/>
</dbReference>
<feature type="domain" description="Glycosyl transferase family 1" evidence="2">
    <location>
        <begin position="194"/>
        <end position="353"/>
    </location>
</feature>
<dbReference type="STRING" id="1805146.AUJ27_01510"/>
<dbReference type="InterPro" id="IPR001296">
    <property type="entry name" value="Glyco_trans_1"/>
</dbReference>
<protein>
    <recommendedName>
        <fullName evidence="6">Glycosyl transferase family 1</fullName>
    </recommendedName>
</protein>
<dbReference type="GO" id="GO:0009103">
    <property type="term" value="P:lipopolysaccharide biosynthetic process"/>
    <property type="evidence" value="ECO:0007669"/>
    <property type="project" value="TreeGrafter"/>
</dbReference>
<dbReference type="PANTHER" id="PTHR46401">
    <property type="entry name" value="GLYCOSYLTRANSFERASE WBBK-RELATED"/>
    <property type="match status" value="1"/>
</dbReference>
<dbReference type="FunFam" id="3.40.50.2000:FF:000119">
    <property type="entry name" value="Glycosyl transferase group 1"/>
    <property type="match status" value="1"/>
</dbReference>
<gene>
    <name evidence="4" type="ORF">AUJ27_01510</name>
</gene>
<dbReference type="InterPro" id="IPR028098">
    <property type="entry name" value="Glyco_trans_4-like_N"/>
</dbReference>